<evidence type="ECO:0000256" key="2">
    <source>
        <dbReference type="ARBA" id="ARBA00009142"/>
    </source>
</evidence>
<comment type="subcellular location">
    <subcellularLocation>
        <location evidence="6">Cell membrane</location>
        <topology evidence="6">Multi-pass membrane protein</topology>
    </subcellularLocation>
    <subcellularLocation>
        <location evidence="1">Membrane</location>
        <topology evidence="1">Multi-pass membrane protein</topology>
    </subcellularLocation>
</comment>
<dbReference type="RefSeq" id="WP_174879053.1">
    <property type="nucleotide sequence ID" value="NZ_CADEPK010000001.1"/>
</dbReference>
<feature type="transmembrane region" description="Helical" evidence="6">
    <location>
        <begin position="106"/>
        <end position="123"/>
    </location>
</feature>
<dbReference type="InterPro" id="IPR051598">
    <property type="entry name" value="TSUP/Inactive_protease-like"/>
</dbReference>
<evidence type="ECO:0000256" key="3">
    <source>
        <dbReference type="ARBA" id="ARBA00022692"/>
    </source>
</evidence>
<evidence type="ECO:0000256" key="4">
    <source>
        <dbReference type="ARBA" id="ARBA00022989"/>
    </source>
</evidence>
<feature type="transmembrane region" description="Helical" evidence="6">
    <location>
        <begin position="157"/>
        <end position="180"/>
    </location>
</feature>
<protein>
    <recommendedName>
        <fullName evidence="6">Probable membrane transporter protein</fullName>
    </recommendedName>
</protein>
<dbReference type="PANTHER" id="PTHR43701">
    <property type="entry name" value="MEMBRANE TRANSPORTER PROTEIN MJ0441-RELATED"/>
    <property type="match status" value="1"/>
</dbReference>
<evidence type="ECO:0000256" key="5">
    <source>
        <dbReference type="ARBA" id="ARBA00023136"/>
    </source>
</evidence>
<evidence type="ECO:0000313" key="8">
    <source>
        <dbReference type="Proteomes" id="UP001232245"/>
    </source>
</evidence>
<keyword evidence="5 6" id="KW-0472">Membrane</keyword>
<feature type="transmembrane region" description="Helical" evidence="6">
    <location>
        <begin position="81"/>
        <end position="100"/>
    </location>
</feature>
<name>A0ABT9YZR3_9BACI</name>
<reference evidence="7 8" key="1">
    <citation type="submission" date="2023-07" db="EMBL/GenBank/DDBJ databases">
        <title>Genomic Encyclopedia of Type Strains, Phase IV (KMG-IV): sequencing the most valuable type-strain genomes for metagenomic binning, comparative biology and taxonomic classification.</title>
        <authorList>
            <person name="Goeker M."/>
        </authorList>
    </citation>
    <scope>NUCLEOTIDE SEQUENCE [LARGE SCALE GENOMIC DNA]</scope>
    <source>
        <strain evidence="7 8">DSM 17723</strain>
    </source>
</reference>
<sequence>MEWIILLIVGLIAGTIGSIVGLGGGIIVVPMLLTLGSYFSAFDDVSPQVAVGTSLLVVIFTGLSSTLTYMKYKKVDYKSGLIFFIGSGPGGIIGAYVNKFFNSSSFSLWFGLFMIFISIILMVRDKLPKAKERPGKKVVRTYFGEEGEELTYAYRPILGIVIAFVVGFISGLFGIGGGALMVPAMVLLFMFPPHIAVATSMFIIFLSSATGSITHIALGNIDWLFAAILVPGAWFGGKFGALINTKLKGKTIITLLRIVLIIVGLKLIYEGLTGLT</sequence>
<accession>A0ABT9YZR3</accession>
<feature type="transmembrane region" description="Helical" evidence="6">
    <location>
        <begin position="218"/>
        <end position="237"/>
    </location>
</feature>
<feature type="transmembrane region" description="Helical" evidence="6">
    <location>
        <begin position="249"/>
        <end position="269"/>
    </location>
</feature>
<evidence type="ECO:0000256" key="6">
    <source>
        <dbReference type="RuleBase" id="RU363041"/>
    </source>
</evidence>
<evidence type="ECO:0000256" key="1">
    <source>
        <dbReference type="ARBA" id="ARBA00004141"/>
    </source>
</evidence>
<dbReference type="InterPro" id="IPR002781">
    <property type="entry name" value="TM_pro_TauE-like"/>
</dbReference>
<organism evidence="7 8">
    <name type="scientific">Metabacillus niabensis</name>
    <dbReference type="NCBI Taxonomy" id="324854"/>
    <lineage>
        <taxon>Bacteria</taxon>
        <taxon>Bacillati</taxon>
        <taxon>Bacillota</taxon>
        <taxon>Bacilli</taxon>
        <taxon>Bacillales</taxon>
        <taxon>Bacillaceae</taxon>
        <taxon>Metabacillus</taxon>
    </lineage>
</organism>
<feature type="transmembrane region" description="Helical" evidence="6">
    <location>
        <begin position="5"/>
        <end position="29"/>
    </location>
</feature>
<evidence type="ECO:0000313" key="7">
    <source>
        <dbReference type="EMBL" id="MDQ0225489.1"/>
    </source>
</evidence>
<dbReference type="EMBL" id="JAUSTZ010000003">
    <property type="protein sequence ID" value="MDQ0225489.1"/>
    <property type="molecule type" value="Genomic_DNA"/>
</dbReference>
<feature type="transmembrane region" description="Helical" evidence="6">
    <location>
        <begin position="49"/>
        <end position="69"/>
    </location>
</feature>
<keyword evidence="8" id="KW-1185">Reference proteome</keyword>
<comment type="caution">
    <text evidence="7">The sequence shown here is derived from an EMBL/GenBank/DDBJ whole genome shotgun (WGS) entry which is preliminary data.</text>
</comment>
<dbReference type="Pfam" id="PF01925">
    <property type="entry name" value="TauE"/>
    <property type="match status" value="1"/>
</dbReference>
<dbReference type="Proteomes" id="UP001232245">
    <property type="component" value="Unassembled WGS sequence"/>
</dbReference>
<keyword evidence="6" id="KW-1003">Cell membrane</keyword>
<proteinExistence type="inferred from homology"/>
<comment type="similarity">
    <text evidence="2 6">Belongs to the 4-toluene sulfonate uptake permease (TSUP) (TC 2.A.102) family.</text>
</comment>
<dbReference type="PANTHER" id="PTHR43701:SF2">
    <property type="entry name" value="MEMBRANE TRANSPORTER PROTEIN YJNA-RELATED"/>
    <property type="match status" value="1"/>
</dbReference>
<gene>
    <name evidence="7" type="ORF">J2S02_001833</name>
</gene>
<keyword evidence="3 6" id="KW-0812">Transmembrane</keyword>
<keyword evidence="4 6" id="KW-1133">Transmembrane helix</keyword>
<feature type="transmembrane region" description="Helical" evidence="6">
    <location>
        <begin position="186"/>
        <end position="206"/>
    </location>
</feature>